<dbReference type="EMBL" id="JBHTJM010000002">
    <property type="protein sequence ID" value="MFD0962599.1"/>
    <property type="molecule type" value="Genomic_DNA"/>
</dbReference>
<feature type="transmembrane region" description="Helical" evidence="6">
    <location>
        <begin position="21"/>
        <end position="39"/>
    </location>
</feature>
<evidence type="ECO:0000256" key="3">
    <source>
        <dbReference type="ARBA" id="ARBA00022737"/>
    </source>
</evidence>
<accession>A0ABW3HYT9</accession>
<dbReference type="PROSITE" id="PS00101">
    <property type="entry name" value="HEXAPEP_TRANSFERASES"/>
    <property type="match status" value="1"/>
</dbReference>
<gene>
    <name evidence="7" type="ORF">ACFQ1O_01120</name>
</gene>
<keyword evidence="6" id="KW-0472">Membrane</keyword>
<dbReference type="Pfam" id="PF00132">
    <property type="entry name" value="Hexapep"/>
    <property type="match status" value="1"/>
</dbReference>
<keyword evidence="6" id="KW-1133">Transmembrane helix</keyword>
<keyword evidence="4 5" id="KW-0012">Acyltransferase</keyword>
<name>A0ABW3HYT9_9FLAO</name>
<keyword evidence="8" id="KW-1185">Reference proteome</keyword>
<keyword evidence="6" id="KW-0812">Transmembrane</keyword>
<dbReference type="CDD" id="cd03354">
    <property type="entry name" value="LbH_SAT"/>
    <property type="match status" value="1"/>
</dbReference>
<dbReference type="InterPro" id="IPR011004">
    <property type="entry name" value="Trimer_LpxA-like_sf"/>
</dbReference>
<evidence type="ECO:0000256" key="4">
    <source>
        <dbReference type="ARBA" id="ARBA00023315"/>
    </source>
</evidence>
<evidence type="ECO:0000313" key="8">
    <source>
        <dbReference type="Proteomes" id="UP001596997"/>
    </source>
</evidence>
<dbReference type="InterPro" id="IPR005881">
    <property type="entry name" value="Ser_O-AcTrfase"/>
</dbReference>
<feature type="transmembrane region" description="Helical" evidence="6">
    <location>
        <begin position="54"/>
        <end position="78"/>
    </location>
</feature>
<sequence length="183" mass="19650">MKKFKLDIEKYKKYSGNKPSLILIITTQGLWALFVYRISNGIYKSKIPSLIKKILLLMAVCFQKFIEIITGISLPYAATIGTRFYIAHHGHIIIHPKAIIGDNCNIAQGVTVGVSGRGDKRGVPVIGNNVFIAANAVIAGKITVANNSVIGANSLVVTDVKEGTTVVGVPAVAINNNNSEAYI</sequence>
<organism evidence="7 8">
    <name type="scientific">Pseudofulvibacter geojedonensis</name>
    <dbReference type="NCBI Taxonomy" id="1123758"/>
    <lineage>
        <taxon>Bacteria</taxon>
        <taxon>Pseudomonadati</taxon>
        <taxon>Bacteroidota</taxon>
        <taxon>Flavobacteriia</taxon>
        <taxon>Flavobacteriales</taxon>
        <taxon>Flavobacteriaceae</taxon>
        <taxon>Pseudofulvibacter</taxon>
    </lineage>
</organism>
<evidence type="ECO:0000256" key="5">
    <source>
        <dbReference type="PIRNR" id="PIRNR000441"/>
    </source>
</evidence>
<comment type="similarity">
    <text evidence="1 5">Belongs to the transferase hexapeptide repeat family.</text>
</comment>
<evidence type="ECO:0000313" key="7">
    <source>
        <dbReference type="EMBL" id="MFD0962599.1"/>
    </source>
</evidence>
<comment type="caution">
    <text evidence="7">The sequence shown here is derived from an EMBL/GenBank/DDBJ whole genome shotgun (WGS) entry which is preliminary data.</text>
</comment>
<dbReference type="InterPro" id="IPR045304">
    <property type="entry name" value="LbH_SAT"/>
</dbReference>
<evidence type="ECO:0000256" key="6">
    <source>
        <dbReference type="SAM" id="Phobius"/>
    </source>
</evidence>
<keyword evidence="2 5" id="KW-0808">Transferase</keyword>
<reference evidence="8" key="1">
    <citation type="journal article" date="2019" name="Int. J. Syst. Evol. Microbiol.">
        <title>The Global Catalogue of Microorganisms (GCM) 10K type strain sequencing project: providing services to taxonomists for standard genome sequencing and annotation.</title>
        <authorList>
            <consortium name="The Broad Institute Genomics Platform"/>
            <consortium name="The Broad Institute Genome Sequencing Center for Infectious Disease"/>
            <person name="Wu L."/>
            <person name="Ma J."/>
        </authorList>
    </citation>
    <scope>NUCLEOTIDE SEQUENCE [LARGE SCALE GENOMIC DNA]</scope>
    <source>
        <strain evidence="8">CCUG 62114</strain>
    </source>
</reference>
<dbReference type="InterPro" id="IPR018357">
    <property type="entry name" value="Hexapep_transf_CS"/>
</dbReference>
<proteinExistence type="inferred from homology"/>
<evidence type="ECO:0000256" key="1">
    <source>
        <dbReference type="ARBA" id="ARBA00007274"/>
    </source>
</evidence>
<dbReference type="RefSeq" id="WP_377712430.1">
    <property type="nucleotide sequence ID" value="NZ_JBHTJM010000002.1"/>
</dbReference>
<dbReference type="EC" id="2.3.1.30" evidence="5"/>
<protein>
    <recommendedName>
        <fullName evidence="5">Serine acetyltransferase</fullName>
        <ecNumber evidence="5">2.3.1.30</ecNumber>
    </recommendedName>
</protein>
<dbReference type="Proteomes" id="UP001596997">
    <property type="component" value="Unassembled WGS sequence"/>
</dbReference>
<dbReference type="PANTHER" id="PTHR42811">
    <property type="entry name" value="SERINE ACETYLTRANSFERASE"/>
    <property type="match status" value="1"/>
</dbReference>
<dbReference type="SUPFAM" id="SSF51161">
    <property type="entry name" value="Trimeric LpxA-like enzymes"/>
    <property type="match status" value="1"/>
</dbReference>
<keyword evidence="3" id="KW-0677">Repeat</keyword>
<dbReference type="GO" id="GO:0009001">
    <property type="term" value="F:serine O-acetyltransferase activity"/>
    <property type="evidence" value="ECO:0007669"/>
    <property type="project" value="UniProtKB-EC"/>
</dbReference>
<dbReference type="PIRSF" id="PIRSF000441">
    <property type="entry name" value="CysE"/>
    <property type="match status" value="1"/>
</dbReference>
<evidence type="ECO:0000256" key="2">
    <source>
        <dbReference type="ARBA" id="ARBA00022679"/>
    </source>
</evidence>
<comment type="catalytic activity">
    <reaction evidence="5">
        <text>L-serine + acetyl-CoA = O-acetyl-L-serine + CoA</text>
        <dbReference type="Rhea" id="RHEA:24560"/>
        <dbReference type="ChEBI" id="CHEBI:33384"/>
        <dbReference type="ChEBI" id="CHEBI:57287"/>
        <dbReference type="ChEBI" id="CHEBI:57288"/>
        <dbReference type="ChEBI" id="CHEBI:58340"/>
        <dbReference type="EC" id="2.3.1.30"/>
    </reaction>
</comment>
<dbReference type="Gene3D" id="2.160.10.10">
    <property type="entry name" value="Hexapeptide repeat proteins"/>
    <property type="match status" value="1"/>
</dbReference>
<dbReference type="InterPro" id="IPR001451">
    <property type="entry name" value="Hexapep"/>
</dbReference>